<keyword evidence="3" id="KW-1185">Reference proteome</keyword>
<organism evidence="3">
    <name type="scientific">Camponotus floridanus</name>
    <name type="common">Florida carpenter ant</name>
    <dbReference type="NCBI Taxonomy" id="104421"/>
    <lineage>
        <taxon>Eukaryota</taxon>
        <taxon>Metazoa</taxon>
        <taxon>Ecdysozoa</taxon>
        <taxon>Arthropoda</taxon>
        <taxon>Hexapoda</taxon>
        <taxon>Insecta</taxon>
        <taxon>Pterygota</taxon>
        <taxon>Neoptera</taxon>
        <taxon>Endopterygota</taxon>
        <taxon>Hymenoptera</taxon>
        <taxon>Apocrita</taxon>
        <taxon>Aculeata</taxon>
        <taxon>Formicoidea</taxon>
        <taxon>Formicidae</taxon>
        <taxon>Formicinae</taxon>
        <taxon>Camponotus</taxon>
    </lineage>
</organism>
<evidence type="ECO:0000313" key="2">
    <source>
        <dbReference type="EMBL" id="EFN62175.1"/>
    </source>
</evidence>
<protein>
    <submittedName>
        <fullName evidence="2">Uncharacterized protein</fullName>
    </submittedName>
</protein>
<proteinExistence type="predicted"/>
<reference evidence="2 3" key="1">
    <citation type="journal article" date="2010" name="Science">
        <title>Genomic comparison of the ants Camponotus floridanus and Harpegnathos saltator.</title>
        <authorList>
            <person name="Bonasio R."/>
            <person name="Zhang G."/>
            <person name="Ye C."/>
            <person name="Mutti N.S."/>
            <person name="Fang X."/>
            <person name="Qin N."/>
            <person name="Donahue G."/>
            <person name="Yang P."/>
            <person name="Li Q."/>
            <person name="Li C."/>
            <person name="Zhang P."/>
            <person name="Huang Z."/>
            <person name="Berger S.L."/>
            <person name="Reinberg D."/>
            <person name="Wang J."/>
            <person name="Liebig J."/>
        </authorList>
    </citation>
    <scope>NUCLEOTIDE SEQUENCE [LARGE SCALE GENOMIC DNA]</scope>
    <source>
        <strain evidence="3">C129</strain>
    </source>
</reference>
<name>E2AWL1_CAMFO</name>
<dbReference type="AlphaFoldDB" id="E2AWL1"/>
<accession>E2AWL1</accession>
<dbReference type="InParanoid" id="E2AWL1"/>
<gene>
    <name evidence="2" type="ORF">EAG_12288</name>
</gene>
<evidence type="ECO:0000313" key="3">
    <source>
        <dbReference type="Proteomes" id="UP000000311"/>
    </source>
</evidence>
<dbReference type="Proteomes" id="UP000000311">
    <property type="component" value="Unassembled WGS sequence"/>
</dbReference>
<feature type="region of interest" description="Disordered" evidence="1">
    <location>
        <begin position="51"/>
        <end position="73"/>
    </location>
</feature>
<dbReference type="EMBL" id="GL443346">
    <property type="protein sequence ID" value="EFN62175.1"/>
    <property type="molecule type" value="Genomic_DNA"/>
</dbReference>
<sequence length="102" mass="11547">MKPLRCSTPGNSIIMHVDKTRNTCAIRRHRPESSFEILEREAAHARLVTMPRRMRNRETGPKVITTAGEPGVRNATSVTRDWHLLENDQGTSPAGFLGERRN</sequence>
<evidence type="ECO:0000256" key="1">
    <source>
        <dbReference type="SAM" id="MobiDB-lite"/>
    </source>
</evidence>